<evidence type="ECO:0000313" key="1">
    <source>
        <dbReference type="EMBL" id="AQS60129.1"/>
    </source>
</evidence>
<dbReference type="EMBL" id="CP019698">
    <property type="protein sequence ID" value="AQS60129.1"/>
    <property type="molecule type" value="Genomic_DNA"/>
</dbReference>
<keyword evidence="2" id="KW-1185">Reference proteome</keyword>
<reference evidence="1 2" key="1">
    <citation type="journal article" date="2016" name="Int. J. Syst. Evol. Microbiol.">
        <title>Desulfotomaculum ferrireducens sp. nov., a moderately thermophilic sulfate-reducing and dissimilatory Fe(III)-reducing bacterium isolated from compost.</title>
        <authorList>
            <person name="Yang G."/>
            <person name="Guo J."/>
            <person name="Zhuang L."/>
            <person name="Yuan Y."/>
            <person name="Zhou S."/>
        </authorList>
    </citation>
    <scope>NUCLEOTIDE SEQUENCE [LARGE SCALE GENOMIC DNA]</scope>
    <source>
        <strain evidence="1 2">GSS09</strain>
    </source>
</reference>
<protein>
    <submittedName>
        <fullName evidence="1">Uncharacterized protein</fullName>
    </submittedName>
</protein>
<organism evidence="1 2">
    <name type="scientific">Desulforamulus ferrireducens</name>
    <dbReference type="NCBI Taxonomy" id="1833852"/>
    <lineage>
        <taxon>Bacteria</taxon>
        <taxon>Bacillati</taxon>
        <taxon>Bacillota</taxon>
        <taxon>Clostridia</taxon>
        <taxon>Eubacteriales</taxon>
        <taxon>Peptococcaceae</taxon>
        <taxon>Desulforamulus</taxon>
    </lineage>
</organism>
<dbReference type="STRING" id="1833852.B0537_14220"/>
<sequence>MNNLPVIKTGCMEPLFNISIYRFPKEKDVFTFRIELDLKKILNNEPNDSGPCLSLIVNRSSLEELAVFFNKIYQDYQLSKKTM</sequence>
<dbReference type="Proteomes" id="UP000189464">
    <property type="component" value="Chromosome"/>
</dbReference>
<proteinExistence type="predicted"/>
<evidence type="ECO:0000313" key="2">
    <source>
        <dbReference type="Proteomes" id="UP000189464"/>
    </source>
</evidence>
<name>A0A1S6IZC9_9FIRM</name>
<gene>
    <name evidence="1" type="ORF">B0537_14220</name>
</gene>
<accession>A0A1S6IZC9</accession>
<dbReference type="AlphaFoldDB" id="A0A1S6IZC9"/>
<dbReference type="KEGG" id="dfg:B0537_14220"/>